<dbReference type="InterPro" id="IPR011065">
    <property type="entry name" value="Kunitz_inhibitor_STI-like_sf"/>
</dbReference>
<gene>
    <name evidence="2" type="ordered locus">AALP_Aa5g065800</name>
</gene>
<dbReference type="MEROPS" id="I03.031"/>
<dbReference type="PANTHER" id="PTHR33107:SF12">
    <property type="entry name" value="KUNITZ TRYPSIN INHIBITOR 4"/>
    <property type="match status" value="1"/>
</dbReference>
<dbReference type="Gramene" id="KFK33832">
    <property type="protein sequence ID" value="KFK33832"/>
    <property type="gene ID" value="AALP_AA5G065800"/>
</dbReference>
<dbReference type="GO" id="GO:0004866">
    <property type="term" value="F:endopeptidase inhibitor activity"/>
    <property type="evidence" value="ECO:0007669"/>
    <property type="project" value="InterPro"/>
</dbReference>
<dbReference type="Pfam" id="PF00197">
    <property type="entry name" value="Kunitz_legume"/>
    <property type="match status" value="1"/>
</dbReference>
<keyword evidence="1" id="KW-0732">Signal</keyword>
<dbReference type="SUPFAM" id="SSF50386">
    <property type="entry name" value="STI-like"/>
    <property type="match status" value="1"/>
</dbReference>
<protein>
    <submittedName>
        <fullName evidence="2">Uncharacterized protein</fullName>
    </submittedName>
</protein>
<name>A0A087GVD0_ARAAL</name>
<dbReference type="AlphaFoldDB" id="A0A087GVD0"/>
<accession>A0A087GVD0</accession>
<evidence type="ECO:0000313" key="2">
    <source>
        <dbReference type="EMBL" id="KFK33832.1"/>
    </source>
</evidence>
<keyword evidence="3" id="KW-1185">Reference proteome</keyword>
<evidence type="ECO:0000256" key="1">
    <source>
        <dbReference type="SAM" id="SignalP"/>
    </source>
</evidence>
<feature type="signal peptide" evidence="1">
    <location>
        <begin position="1"/>
        <end position="21"/>
    </location>
</feature>
<proteinExistence type="predicted"/>
<evidence type="ECO:0000313" key="3">
    <source>
        <dbReference type="Proteomes" id="UP000029120"/>
    </source>
</evidence>
<dbReference type="OrthoDB" id="1872570at2759"/>
<dbReference type="EMBL" id="CM002873">
    <property type="protein sequence ID" value="KFK33832.1"/>
    <property type="molecule type" value="Genomic_DNA"/>
</dbReference>
<dbReference type="Proteomes" id="UP000029120">
    <property type="component" value="Chromosome 5"/>
</dbReference>
<dbReference type="InterPro" id="IPR002160">
    <property type="entry name" value="Prot_inh_Kunz-lg"/>
</dbReference>
<feature type="chain" id="PRO_5001822485" evidence="1">
    <location>
        <begin position="22"/>
        <end position="205"/>
    </location>
</feature>
<dbReference type="SMART" id="SM00452">
    <property type="entry name" value="STI"/>
    <property type="match status" value="1"/>
</dbReference>
<dbReference type="Gene3D" id="2.80.10.50">
    <property type="match status" value="1"/>
</dbReference>
<organism evidence="2 3">
    <name type="scientific">Arabis alpina</name>
    <name type="common">Alpine rock-cress</name>
    <dbReference type="NCBI Taxonomy" id="50452"/>
    <lineage>
        <taxon>Eukaryota</taxon>
        <taxon>Viridiplantae</taxon>
        <taxon>Streptophyta</taxon>
        <taxon>Embryophyta</taxon>
        <taxon>Tracheophyta</taxon>
        <taxon>Spermatophyta</taxon>
        <taxon>Magnoliopsida</taxon>
        <taxon>eudicotyledons</taxon>
        <taxon>Gunneridae</taxon>
        <taxon>Pentapetalae</taxon>
        <taxon>rosids</taxon>
        <taxon>malvids</taxon>
        <taxon>Brassicales</taxon>
        <taxon>Brassicaceae</taxon>
        <taxon>Arabideae</taxon>
        <taxon>Arabis</taxon>
    </lineage>
</organism>
<reference evidence="3" key="1">
    <citation type="journal article" date="2015" name="Nat. Plants">
        <title>Genome expansion of Arabis alpina linked with retrotransposition and reduced symmetric DNA methylation.</title>
        <authorList>
            <person name="Willing E.M."/>
            <person name="Rawat V."/>
            <person name="Mandakova T."/>
            <person name="Maumus F."/>
            <person name="James G.V."/>
            <person name="Nordstroem K.J."/>
            <person name="Becker C."/>
            <person name="Warthmann N."/>
            <person name="Chica C."/>
            <person name="Szarzynska B."/>
            <person name="Zytnicki M."/>
            <person name="Albani M.C."/>
            <person name="Kiefer C."/>
            <person name="Bergonzi S."/>
            <person name="Castaings L."/>
            <person name="Mateos J.L."/>
            <person name="Berns M.C."/>
            <person name="Bujdoso N."/>
            <person name="Piofczyk T."/>
            <person name="de Lorenzo L."/>
            <person name="Barrero-Sicilia C."/>
            <person name="Mateos I."/>
            <person name="Piednoel M."/>
            <person name="Hagmann J."/>
            <person name="Chen-Min-Tao R."/>
            <person name="Iglesias-Fernandez R."/>
            <person name="Schuster S.C."/>
            <person name="Alonso-Blanco C."/>
            <person name="Roudier F."/>
            <person name="Carbonero P."/>
            <person name="Paz-Ares J."/>
            <person name="Davis S.J."/>
            <person name="Pecinka A."/>
            <person name="Quesneville H."/>
            <person name="Colot V."/>
            <person name="Lysak M.A."/>
            <person name="Weigel D."/>
            <person name="Coupland G."/>
            <person name="Schneeberger K."/>
        </authorList>
    </citation>
    <scope>NUCLEOTIDE SEQUENCE [LARGE SCALE GENOMIC DNA]</scope>
    <source>
        <strain evidence="3">cv. Pajares</strain>
    </source>
</reference>
<sequence>MNPKFYFFFAFMTVLAATAIGAVPVTDANGEIIFNGSYYVFPIDAEGGGVNLSGRGGKPCPLEIVQNSSNSELGIPIKFSYWKSNVGFVPESESLNIEMDIVATTCGQSTYWSVDESDSERKMWFLSAGPKPEMFHFQIQKTGDFFSYKFVVCPSWIESRDGCVDVGIFVDENGVRRLALDTNLPFSFLLMKPIVAKDSSKTMSM</sequence>
<dbReference type="OMA" id="FEVRFMK"/>
<dbReference type="PANTHER" id="PTHR33107">
    <property type="entry name" value="KUNITZ TRYPSIN INHIBITOR 2"/>
    <property type="match status" value="1"/>
</dbReference>